<dbReference type="OrthoDB" id="9800666at2"/>
<dbReference type="AlphaFoldDB" id="A0A0C3I2J6"/>
<name>A0A0C3I2J6_9VIBR</name>
<dbReference type="PANTHER" id="PTHR10900">
    <property type="entry name" value="PERIOSTIN-RELATED"/>
    <property type="match status" value="1"/>
</dbReference>
<dbReference type="InterPro" id="IPR036378">
    <property type="entry name" value="FAS1_dom_sf"/>
</dbReference>
<dbReference type="PANTHER" id="PTHR10900:SF77">
    <property type="entry name" value="FI19380P1"/>
    <property type="match status" value="1"/>
</dbReference>
<evidence type="ECO:0000313" key="3">
    <source>
        <dbReference type="EMBL" id="KIN09310.1"/>
    </source>
</evidence>
<feature type="chain" id="PRO_5002165683" evidence="1">
    <location>
        <begin position="25"/>
        <end position="165"/>
    </location>
</feature>
<evidence type="ECO:0000259" key="2">
    <source>
        <dbReference type="PROSITE" id="PS50213"/>
    </source>
</evidence>
<dbReference type="GO" id="GO:0005615">
    <property type="term" value="C:extracellular space"/>
    <property type="evidence" value="ECO:0007669"/>
    <property type="project" value="TreeGrafter"/>
</dbReference>
<comment type="caution">
    <text evidence="3">The sequence shown here is derived from an EMBL/GenBank/DDBJ whole genome shotgun (WGS) entry which is preliminary data.</text>
</comment>
<dbReference type="FunFam" id="2.30.180.10:FF:000019">
    <property type="entry name" value="Cell surface lipoprotein"/>
    <property type="match status" value="1"/>
</dbReference>
<reference evidence="3 4" key="1">
    <citation type="submission" date="2015-01" db="EMBL/GenBank/DDBJ databases">
        <title>Draft genome of Vibrio mytili type strain CAIM 528.</title>
        <authorList>
            <person name="Gonzalez-Castillo A."/>
            <person name="Gomez-Gil B."/>
            <person name="Enciso-Ibarra J."/>
        </authorList>
    </citation>
    <scope>NUCLEOTIDE SEQUENCE [LARGE SCALE GENOMIC DNA]</scope>
    <source>
        <strain evidence="3 4">CAIM 528</strain>
    </source>
</reference>
<dbReference type="RefSeq" id="WP_041157042.1">
    <property type="nucleotide sequence ID" value="NZ_CBCRVP010000018.1"/>
</dbReference>
<proteinExistence type="predicted"/>
<sequence>MFKRYVTLAYLFAATLVLPLSAYAHNHGMKKDIVDTAIENGSFTTLVAAVKAADLVDTLKGDGPLTVFAPTDEAFAKLPEGTVETLLKPENKDKLVAILTYHVVPGEVMAADVVKMDTANTVQGGEVKITVDGDMVMINDANVVAADVKASNGVIHVIDTVLMPE</sequence>
<keyword evidence="1" id="KW-0732">Signal</keyword>
<feature type="domain" description="FAS1" evidence="2">
    <location>
        <begin position="30"/>
        <end position="162"/>
    </location>
</feature>
<evidence type="ECO:0000256" key="1">
    <source>
        <dbReference type="SAM" id="SignalP"/>
    </source>
</evidence>
<dbReference type="Pfam" id="PF02469">
    <property type="entry name" value="Fasciclin"/>
    <property type="match status" value="1"/>
</dbReference>
<dbReference type="SUPFAM" id="SSF82153">
    <property type="entry name" value="FAS1 domain"/>
    <property type="match status" value="1"/>
</dbReference>
<dbReference type="STRING" id="50718.SU60_19870"/>
<dbReference type="PROSITE" id="PS50213">
    <property type="entry name" value="FAS1"/>
    <property type="match status" value="1"/>
</dbReference>
<dbReference type="Proteomes" id="UP000031977">
    <property type="component" value="Unassembled WGS sequence"/>
</dbReference>
<dbReference type="EMBL" id="JXOK01000082">
    <property type="protein sequence ID" value="KIN09310.1"/>
    <property type="molecule type" value="Genomic_DNA"/>
</dbReference>
<evidence type="ECO:0000313" key="4">
    <source>
        <dbReference type="Proteomes" id="UP000031977"/>
    </source>
</evidence>
<organism evidence="3 4">
    <name type="scientific">Vibrio mytili</name>
    <dbReference type="NCBI Taxonomy" id="50718"/>
    <lineage>
        <taxon>Bacteria</taxon>
        <taxon>Pseudomonadati</taxon>
        <taxon>Pseudomonadota</taxon>
        <taxon>Gammaproteobacteria</taxon>
        <taxon>Vibrionales</taxon>
        <taxon>Vibrionaceae</taxon>
        <taxon>Vibrio</taxon>
    </lineage>
</organism>
<dbReference type="Gene3D" id="2.30.180.10">
    <property type="entry name" value="FAS1 domain"/>
    <property type="match status" value="1"/>
</dbReference>
<keyword evidence="4" id="KW-1185">Reference proteome</keyword>
<protein>
    <submittedName>
        <fullName evidence="3">Fasciclin</fullName>
    </submittedName>
</protein>
<accession>A0A0C3I2J6</accession>
<gene>
    <name evidence="3" type="ORF">SU60_19870</name>
</gene>
<feature type="signal peptide" evidence="1">
    <location>
        <begin position="1"/>
        <end position="24"/>
    </location>
</feature>
<dbReference type="InterPro" id="IPR000782">
    <property type="entry name" value="FAS1_domain"/>
</dbReference>
<dbReference type="SMART" id="SM00554">
    <property type="entry name" value="FAS1"/>
    <property type="match status" value="1"/>
</dbReference>
<dbReference type="InterPro" id="IPR050904">
    <property type="entry name" value="Adhesion/Biosynth-related"/>
</dbReference>